<reference evidence="15" key="1">
    <citation type="submission" date="2018-11" db="EMBL/GenBank/DDBJ databases">
        <title>Complete genome sequence of Paenibacillus sp. ML311-T8.</title>
        <authorList>
            <person name="Nam Y.-D."/>
            <person name="Kang J."/>
            <person name="Chung W.-H."/>
            <person name="Park Y.S."/>
        </authorList>
    </citation>
    <scope>NUCLEOTIDE SEQUENCE [LARGE SCALE GENOMIC DNA]</scope>
    <source>
        <strain evidence="15">ML311-T8</strain>
    </source>
</reference>
<evidence type="ECO:0000256" key="3">
    <source>
        <dbReference type="ARBA" id="ARBA00005411"/>
    </source>
</evidence>
<dbReference type="CDD" id="cd00575">
    <property type="entry name" value="NOS_oxygenase"/>
    <property type="match status" value="1"/>
</dbReference>
<dbReference type="GO" id="GO:0004517">
    <property type="term" value="F:nitric-oxide synthase activity"/>
    <property type="evidence" value="ECO:0007669"/>
    <property type="project" value="InterPro"/>
</dbReference>
<comment type="cofactor">
    <cofactor evidence="1 11 12">
        <name>heme</name>
        <dbReference type="ChEBI" id="CHEBI:30413"/>
    </cofactor>
</comment>
<evidence type="ECO:0000313" key="15">
    <source>
        <dbReference type="Proteomes" id="UP000426246"/>
    </source>
</evidence>
<feature type="binding site" description="axial binding residue" evidence="12">
    <location>
        <position position="67"/>
    </location>
    <ligand>
        <name>heme</name>
        <dbReference type="ChEBI" id="CHEBI:30413"/>
    </ligand>
    <ligandPart>
        <name>Fe</name>
        <dbReference type="ChEBI" id="CHEBI:18248"/>
    </ligandPart>
</feature>
<dbReference type="InterPro" id="IPR044943">
    <property type="entry name" value="NOS_dom_1"/>
</dbReference>
<organism evidence="14 15">
    <name type="scientific">Paenibacillus psychroresistens</name>
    <dbReference type="NCBI Taxonomy" id="1778678"/>
    <lineage>
        <taxon>Bacteria</taxon>
        <taxon>Bacillati</taxon>
        <taxon>Bacillota</taxon>
        <taxon>Bacilli</taxon>
        <taxon>Bacillales</taxon>
        <taxon>Paenibacillaceae</taxon>
        <taxon>Paenibacillus</taxon>
    </lineage>
</organism>
<dbReference type="InterPro" id="IPR017142">
    <property type="entry name" value="Nitric_oxide_synthase_Oase-su"/>
</dbReference>
<comment type="catalytic activity">
    <reaction evidence="10">
        <text>3 reduced [flavodoxin] + 2 L-arginine + 4 O2 = 3 oxidized [flavodoxin] + 2 L-citrulline + 2 nitric oxide + 4 H2O + 5 H(+)</text>
        <dbReference type="Rhea" id="RHEA:52324"/>
        <dbReference type="Rhea" id="RHEA-COMP:10622"/>
        <dbReference type="Rhea" id="RHEA-COMP:10623"/>
        <dbReference type="ChEBI" id="CHEBI:15377"/>
        <dbReference type="ChEBI" id="CHEBI:15378"/>
        <dbReference type="ChEBI" id="CHEBI:15379"/>
        <dbReference type="ChEBI" id="CHEBI:16480"/>
        <dbReference type="ChEBI" id="CHEBI:32682"/>
        <dbReference type="ChEBI" id="CHEBI:57618"/>
        <dbReference type="ChEBI" id="CHEBI:57743"/>
        <dbReference type="ChEBI" id="CHEBI:58210"/>
        <dbReference type="EC" id="1.14.14.47"/>
    </reaction>
</comment>
<evidence type="ECO:0000259" key="13">
    <source>
        <dbReference type="Pfam" id="PF02898"/>
    </source>
</evidence>
<dbReference type="GO" id="GO:0020037">
    <property type="term" value="F:heme binding"/>
    <property type="evidence" value="ECO:0007669"/>
    <property type="project" value="InterPro"/>
</dbReference>
<dbReference type="InterPro" id="IPR044940">
    <property type="entry name" value="NOS_dom_2"/>
</dbReference>
<evidence type="ECO:0000256" key="1">
    <source>
        <dbReference type="ARBA" id="ARBA00001971"/>
    </source>
</evidence>
<comment type="miscellaneous">
    <text evidence="11">This protein is similar to the oxygenase domain of eukaryotic nitric oxide synthases but lacks the reductase domain which, in eukaryotes, is responsible for transfer of electrons to the ferric heme during nitric oxide synthesis.</text>
</comment>
<evidence type="ECO:0000256" key="5">
    <source>
        <dbReference type="ARBA" id="ARBA00018859"/>
    </source>
</evidence>
<proteinExistence type="inferred from homology"/>
<dbReference type="Gene3D" id="3.90.1230.10">
    <property type="entry name" value="Nitric Oxide Synthase, Chain A, domain 3"/>
    <property type="match status" value="1"/>
</dbReference>
<keyword evidence="6 11" id="KW-0349">Heme</keyword>
<dbReference type="InterPro" id="IPR004030">
    <property type="entry name" value="NOS_N"/>
</dbReference>
<dbReference type="InterPro" id="IPR050607">
    <property type="entry name" value="NOS"/>
</dbReference>
<keyword evidence="15" id="KW-1185">Reference proteome</keyword>
<dbReference type="InterPro" id="IPR044944">
    <property type="entry name" value="NOS_dom_3"/>
</dbReference>
<dbReference type="Gene3D" id="3.90.440.10">
    <property type="entry name" value="Nitric Oxide Synthase,Heme Domain,Chain A domain 2"/>
    <property type="match status" value="1"/>
</dbReference>
<dbReference type="Proteomes" id="UP000426246">
    <property type="component" value="Chromosome"/>
</dbReference>
<evidence type="ECO:0000256" key="7">
    <source>
        <dbReference type="ARBA" id="ARBA00022723"/>
    </source>
</evidence>
<dbReference type="AlphaFoldDB" id="A0A6B8RUG6"/>
<evidence type="ECO:0000256" key="9">
    <source>
        <dbReference type="ARBA" id="ARBA00023004"/>
    </source>
</evidence>
<dbReference type="Pfam" id="PF02898">
    <property type="entry name" value="NO_synthase"/>
    <property type="match status" value="1"/>
</dbReference>
<sequence length="358" mass="40850">MIGNQWVLEEAEKFIRISYGELGKSYIDVENRLQEIRQAVAEKGTYEHTYEELKHGAKMAWRNSNKCIGRLFWDMLEVYDMRSLDEEERIAEALFSHIELATNGGKIRSSVTVFKPAIDAVDQVMIWNDQLLSYAGYETEEGIMGDPLRVALTKKCLELGWSGKNTRFDILPLVIQIGDKAPQLFEIPPHIVKEVNIVHPDIPAFAELDLKWYGVPIVSNMLLEIGGIKYTAAPFNGWYVGTEIGARNLSDTGRYNMLPEVAAVMGLDTRKAASLWQDKALVELNIAVLHSYKDQGVMIIDHHTAAEQFMRFEKNEQNSNRELTGRWSWLISPLSPATTPIFHRSYDDTILSPNFYYQ</sequence>
<evidence type="ECO:0000256" key="10">
    <source>
        <dbReference type="ARBA" id="ARBA00048713"/>
    </source>
</evidence>
<dbReference type="OrthoDB" id="3398374at2"/>
<dbReference type="RefSeq" id="WP_155704762.1">
    <property type="nucleotide sequence ID" value="NZ_CP034235.1"/>
</dbReference>
<dbReference type="GO" id="GO:0046872">
    <property type="term" value="F:metal ion binding"/>
    <property type="evidence" value="ECO:0007669"/>
    <property type="project" value="UniProtKB-KW"/>
</dbReference>
<dbReference type="PANTHER" id="PTHR43410">
    <property type="entry name" value="NITRIC OXIDE SYNTHASE OXYGENASE"/>
    <property type="match status" value="1"/>
</dbReference>
<dbReference type="PANTHER" id="PTHR43410:SF1">
    <property type="entry name" value="NITRIC OXIDE SYNTHASE"/>
    <property type="match status" value="1"/>
</dbReference>
<keyword evidence="7 11" id="KW-0479">Metal-binding</keyword>
<dbReference type="SUPFAM" id="SSF56512">
    <property type="entry name" value="Nitric oxide (NO) synthase oxygenase domain"/>
    <property type="match status" value="1"/>
</dbReference>
<evidence type="ECO:0000256" key="4">
    <source>
        <dbReference type="ARBA" id="ARBA00012735"/>
    </source>
</evidence>
<gene>
    <name evidence="14" type="ORF">EHS13_34415</name>
</gene>
<protein>
    <recommendedName>
        <fullName evidence="5 11">Nitric oxide synthase oxygenase</fullName>
        <ecNumber evidence="4 11">1.14.14.47</ecNumber>
    </recommendedName>
</protein>
<dbReference type="InterPro" id="IPR036119">
    <property type="entry name" value="NOS_N_sf"/>
</dbReference>
<accession>A0A6B8RUG6</accession>
<dbReference type="PIRSF" id="PIRSF037219">
    <property type="entry name" value="NOS_oxygenase"/>
    <property type="match status" value="1"/>
</dbReference>
<evidence type="ECO:0000313" key="14">
    <source>
        <dbReference type="EMBL" id="QGQ99597.1"/>
    </source>
</evidence>
<evidence type="ECO:0000256" key="6">
    <source>
        <dbReference type="ARBA" id="ARBA00022617"/>
    </source>
</evidence>
<evidence type="ECO:0000256" key="2">
    <source>
        <dbReference type="ARBA" id="ARBA00002642"/>
    </source>
</evidence>
<evidence type="ECO:0000256" key="11">
    <source>
        <dbReference type="PIRNR" id="PIRNR037219"/>
    </source>
</evidence>
<comment type="similarity">
    <text evidence="3 11">Belongs to the NOS family. Bacterial NOS oxygenase subfamily.</text>
</comment>
<name>A0A6B8RUG6_9BACL</name>
<dbReference type="Gene3D" id="3.90.340.10">
    <property type="entry name" value="Nitric Oxide Synthase, Chain A, domain 1"/>
    <property type="match status" value="1"/>
</dbReference>
<dbReference type="GO" id="GO:0006809">
    <property type="term" value="P:nitric oxide biosynthetic process"/>
    <property type="evidence" value="ECO:0007669"/>
    <property type="project" value="InterPro"/>
</dbReference>
<comment type="function">
    <text evidence="2 11">Catalyzes the production of nitric oxide.</text>
</comment>
<evidence type="ECO:0000256" key="12">
    <source>
        <dbReference type="PIRSR" id="PIRSR037219-1"/>
    </source>
</evidence>
<dbReference type="KEGG" id="ppsc:EHS13_34415"/>
<dbReference type="EMBL" id="CP034235">
    <property type="protein sequence ID" value="QGQ99597.1"/>
    <property type="molecule type" value="Genomic_DNA"/>
</dbReference>
<dbReference type="EC" id="1.14.14.47" evidence="4 11"/>
<feature type="domain" description="Nitric oxide synthase (NOS)" evidence="13">
    <location>
        <begin position="6"/>
        <end position="358"/>
    </location>
</feature>
<comment type="subunit">
    <text evidence="11">Homodimer.</text>
</comment>
<keyword evidence="9 11" id="KW-0408">Iron</keyword>
<evidence type="ECO:0000256" key="8">
    <source>
        <dbReference type="ARBA" id="ARBA00023002"/>
    </source>
</evidence>
<keyword evidence="8 11" id="KW-0560">Oxidoreductase</keyword>